<organism evidence="2 3">
    <name type="scientific">Cucumis melo var. makuwa</name>
    <name type="common">Oriental melon</name>
    <dbReference type="NCBI Taxonomy" id="1194695"/>
    <lineage>
        <taxon>Eukaryota</taxon>
        <taxon>Viridiplantae</taxon>
        <taxon>Streptophyta</taxon>
        <taxon>Embryophyta</taxon>
        <taxon>Tracheophyta</taxon>
        <taxon>Spermatophyta</taxon>
        <taxon>Magnoliopsida</taxon>
        <taxon>eudicotyledons</taxon>
        <taxon>Gunneridae</taxon>
        <taxon>Pentapetalae</taxon>
        <taxon>rosids</taxon>
        <taxon>fabids</taxon>
        <taxon>Cucurbitales</taxon>
        <taxon>Cucurbitaceae</taxon>
        <taxon>Benincaseae</taxon>
        <taxon>Cucumis</taxon>
    </lineage>
</organism>
<protein>
    <submittedName>
        <fullName evidence="2">Reverse transcriptase</fullName>
    </submittedName>
</protein>
<evidence type="ECO:0000313" key="3">
    <source>
        <dbReference type="Proteomes" id="UP000321947"/>
    </source>
</evidence>
<dbReference type="GO" id="GO:0003964">
    <property type="term" value="F:RNA-directed DNA polymerase activity"/>
    <property type="evidence" value="ECO:0007669"/>
    <property type="project" value="UniProtKB-KW"/>
</dbReference>
<keyword evidence="2" id="KW-0695">RNA-directed DNA polymerase</keyword>
<keyword evidence="2" id="KW-0548">Nucleotidyltransferase</keyword>
<gene>
    <name evidence="2" type="ORF">E5676_scaffold16G002400</name>
</gene>
<dbReference type="EMBL" id="SSTD01011206">
    <property type="protein sequence ID" value="TYK10098.1"/>
    <property type="molecule type" value="Genomic_DNA"/>
</dbReference>
<evidence type="ECO:0000256" key="1">
    <source>
        <dbReference type="SAM" id="MobiDB-lite"/>
    </source>
</evidence>
<name>A0A5D3CFU0_CUCMM</name>
<feature type="region of interest" description="Disordered" evidence="1">
    <location>
        <begin position="82"/>
        <end position="101"/>
    </location>
</feature>
<keyword evidence="2" id="KW-0808">Transferase</keyword>
<sequence>MEVCYEVCLEEYHTSAMSVLATSTTDSAAFSAEISIHDYKMNNEKLIPICEHCKKQWYTKDQCWKLEGCFLGGKKRSLNDKQNSGRAYMSESAGTSQPSGLTANHNGLSQPLMSFYHLKELFVKVLVLTPPNRMGLVCLLRILCTKGATKVSTHLPFLWSVPCPTVVTLPGLNSHSISENVRFEMNSTNSHTDSKGSVDEIITDKEDKIDRNKVITEFTENKTKQDHPRNISKYDPFLDLPIALKKGPRSCTKHSISNYVSYENLSPQFMAFIVSLDSTTIPKNIHLELECLEWKTAVMEEIRALEKNKT</sequence>
<reference evidence="2 3" key="1">
    <citation type="submission" date="2019-08" db="EMBL/GenBank/DDBJ databases">
        <title>Draft genome sequences of two oriental melons (Cucumis melo L. var makuwa).</title>
        <authorList>
            <person name="Kwon S.-Y."/>
        </authorList>
    </citation>
    <scope>NUCLEOTIDE SEQUENCE [LARGE SCALE GENOMIC DNA]</scope>
    <source>
        <strain evidence="3">cv. Chang Bougi</strain>
        <tissue evidence="2">Leaf</tissue>
    </source>
</reference>
<proteinExistence type="predicted"/>
<comment type="caution">
    <text evidence="2">The sequence shown here is derived from an EMBL/GenBank/DDBJ whole genome shotgun (WGS) entry which is preliminary data.</text>
</comment>
<dbReference type="AlphaFoldDB" id="A0A5D3CFU0"/>
<dbReference type="Proteomes" id="UP000321947">
    <property type="component" value="Unassembled WGS sequence"/>
</dbReference>
<feature type="compositionally biased region" description="Polar residues" evidence="1">
    <location>
        <begin position="92"/>
        <end position="101"/>
    </location>
</feature>
<accession>A0A5D3CFU0</accession>
<evidence type="ECO:0000313" key="2">
    <source>
        <dbReference type="EMBL" id="TYK10098.1"/>
    </source>
</evidence>